<dbReference type="GO" id="GO:0008237">
    <property type="term" value="F:metallopeptidase activity"/>
    <property type="evidence" value="ECO:0007669"/>
    <property type="project" value="InterPro"/>
</dbReference>
<evidence type="ECO:0000313" key="5">
    <source>
        <dbReference type="Proteomes" id="UP000272706"/>
    </source>
</evidence>
<dbReference type="InterPro" id="IPR036059">
    <property type="entry name" value="TldD/PmbA_sf"/>
</dbReference>
<dbReference type="RefSeq" id="WP_120017258.1">
    <property type="nucleotide sequence ID" value="NZ_QZWZ01000026.1"/>
</dbReference>
<feature type="domain" description="Metalloprotease TldD/E C-terminal" evidence="3">
    <location>
        <begin position="187"/>
        <end position="396"/>
    </location>
</feature>
<dbReference type="EMBL" id="QZWZ01000026">
    <property type="protein sequence ID" value="RJT32608.1"/>
    <property type="molecule type" value="Genomic_DNA"/>
</dbReference>
<gene>
    <name evidence="4" type="ORF">D3227_26685</name>
</gene>
<sequence length="404" mass="43438">MTAPTVLLSMREPRFGEVGFWEERLDDDASIKLVIDQGKVHRDTPFARATFYQRSIASAGKDARACTKPRDAPAQNSWVVSQAIAMADWFPLDALADKLATGGTAATFEINCQARQYRNADGHVHAKRKAYFAFTLIHSDPRVGSIVDVAQDPETLVKRIDQHLASLMDYSELLCSESLRSVTADPLPILLSPTVAGVMFHEIFGHGAEEAWFGAARGTQTGPYSLSVAARYPRDCGHDDDEGVRGNAVTLVEGGALANEVRDRSTSSTNGRPSGLAQVGPHRGTPRARCTHLEVGGGSGSPEALCNAIQRGLQSDDVRLAQVVNGVAVLQLGRARRIEKGHECEPVAPFAIVVSLVSLREHIAALSAAKQSRCGFCVKFNDPLLSIIRAPATLLDNIKPLAVG</sequence>
<name>A0A3A5KAJ5_9HYPH</name>
<organism evidence="4 5">
    <name type="scientific">Mesorhizobium waimense</name>
    <dbReference type="NCBI Taxonomy" id="1300307"/>
    <lineage>
        <taxon>Bacteria</taxon>
        <taxon>Pseudomonadati</taxon>
        <taxon>Pseudomonadota</taxon>
        <taxon>Alphaproteobacteria</taxon>
        <taxon>Hyphomicrobiales</taxon>
        <taxon>Phyllobacteriaceae</taxon>
        <taxon>Mesorhizobium</taxon>
    </lineage>
</organism>
<dbReference type="PANTHER" id="PTHR30624">
    <property type="entry name" value="UNCHARACTERIZED PROTEIN TLDD AND PMBA"/>
    <property type="match status" value="1"/>
</dbReference>
<dbReference type="Proteomes" id="UP000272706">
    <property type="component" value="Unassembled WGS sequence"/>
</dbReference>
<dbReference type="InterPro" id="IPR045569">
    <property type="entry name" value="Metalloprtase-TldD/E_C"/>
</dbReference>
<comment type="similarity">
    <text evidence="1">Belongs to the peptidase U62 family.</text>
</comment>
<accession>A0A3A5KAJ5</accession>
<dbReference type="Pfam" id="PF19289">
    <property type="entry name" value="PmbA_TldD_3rd"/>
    <property type="match status" value="1"/>
</dbReference>
<evidence type="ECO:0000256" key="2">
    <source>
        <dbReference type="SAM" id="MobiDB-lite"/>
    </source>
</evidence>
<dbReference type="AlphaFoldDB" id="A0A3A5KAJ5"/>
<keyword evidence="5" id="KW-1185">Reference proteome</keyword>
<protein>
    <recommendedName>
        <fullName evidence="3">Metalloprotease TldD/E C-terminal domain-containing protein</fullName>
    </recommendedName>
</protein>
<dbReference type="PANTHER" id="PTHR30624:SF4">
    <property type="entry name" value="METALLOPROTEASE TLDD"/>
    <property type="match status" value="1"/>
</dbReference>
<reference evidence="4 5" key="1">
    <citation type="submission" date="2018-09" db="EMBL/GenBank/DDBJ databases">
        <title>Mesorhizobium carmichaelinearum sp. nov. isolated from Carmichaelinea spp. root nodules in New Zealand.</title>
        <authorList>
            <person name="De Meyer S.E."/>
        </authorList>
    </citation>
    <scope>NUCLEOTIDE SEQUENCE [LARGE SCALE GENOMIC DNA]</scope>
    <source>
        <strain evidence="4 5">ICMP19557</strain>
    </source>
</reference>
<evidence type="ECO:0000256" key="1">
    <source>
        <dbReference type="ARBA" id="ARBA00005836"/>
    </source>
</evidence>
<dbReference type="GO" id="GO:0005829">
    <property type="term" value="C:cytosol"/>
    <property type="evidence" value="ECO:0007669"/>
    <property type="project" value="TreeGrafter"/>
</dbReference>
<dbReference type="GO" id="GO:0006508">
    <property type="term" value="P:proteolysis"/>
    <property type="evidence" value="ECO:0007669"/>
    <property type="project" value="InterPro"/>
</dbReference>
<proteinExistence type="inferred from homology"/>
<comment type="caution">
    <text evidence="4">The sequence shown here is derived from an EMBL/GenBank/DDBJ whole genome shotgun (WGS) entry which is preliminary data.</text>
</comment>
<dbReference type="SUPFAM" id="SSF111283">
    <property type="entry name" value="Putative modulator of DNA gyrase, PmbA/TldD"/>
    <property type="match status" value="1"/>
</dbReference>
<dbReference type="OrthoDB" id="9803213at2"/>
<dbReference type="InterPro" id="IPR051463">
    <property type="entry name" value="Peptidase_U62_metallo"/>
</dbReference>
<feature type="region of interest" description="Disordered" evidence="2">
    <location>
        <begin position="259"/>
        <end position="287"/>
    </location>
</feature>
<evidence type="ECO:0000259" key="3">
    <source>
        <dbReference type="Pfam" id="PF19289"/>
    </source>
</evidence>
<evidence type="ECO:0000313" key="4">
    <source>
        <dbReference type="EMBL" id="RJT32608.1"/>
    </source>
</evidence>